<dbReference type="EMBL" id="JBHTEC010000001">
    <property type="protein sequence ID" value="MFD0285892.1"/>
    <property type="molecule type" value="Genomic_DNA"/>
</dbReference>
<proteinExistence type="predicted"/>
<accession>A0ABW2VTY0</accession>
<sequence>MAEAWHHVSARDVGPDSGWPITRYRPTLIASLLDEPLALPKLRTGHTARQRLTCHCTTPTPPMWIDDDWLELTREVLVATVIRHDGRWARLHNGARSVCTAFAHDEPG</sequence>
<evidence type="ECO:0000313" key="1">
    <source>
        <dbReference type="EMBL" id="MFD0285892.1"/>
    </source>
</evidence>
<dbReference type="Proteomes" id="UP001596957">
    <property type="component" value="Unassembled WGS sequence"/>
</dbReference>
<reference evidence="2" key="1">
    <citation type="journal article" date="2019" name="Int. J. Syst. Evol. Microbiol.">
        <title>The Global Catalogue of Microorganisms (GCM) 10K type strain sequencing project: providing services to taxonomists for standard genome sequencing and annotation.</title>
        <authorList>
            <consortium name="The Broad Institute Genomics Platform"/>
            <consortium name="The Broad Institute Genome Sequencing Center for Infectious Disease"/>
            <person name="Wu L."/>
            <person name="Ma J."/>
        </authorList>
    </citation>
    <scope>NUCLEOTIDE SEQUENCE [LARGE SCALE GENOMIC DNA]</scope>
    <source>
        <strain evidence="2">CGMCC 4.7198</strain>
    </source>
</reference>
<organism evidence="1 2">
    <name type="scientific">Streptomyces lutosisoli</name>
    <dbReference type="NCBI Taxonomy" id="2665721"/>
    <lineage>
        <taxon>Bacteria</taxon>
        <taxon>Bacillati</taxon>
        <taxon>Actinomycetota</taxon>
        <taxon>Actinomycetes</taxon>
        <taxon>Kitasatosporales</taxon>
        <taxon>Streptomycetaceae</taxon>
        <taxon>Streptomyces</taxon>
    </lineage>
</organism>
<keyword evidence="2" id="KW-1185">Reference proteome</keyword>
<evidence type="ECO:0000313" key="2">
    <source>
        <dbReference type="Proteomes" id="UP001596957"/>
    </source>
</evidence>
<comment type="caution">
    <text evidence="1">The sequence shown here is derived from an EMBL/GenBank/DDBJ whole genome shotgun (WGS) entry which is preliminary data.</text>
</comment>
<gene>
    <name evidence="1" type="ORF">ACFQZP_30240</name>
</gene>
<dbReference type="RefSeq" id="WP_381251381.1">
    <property type="nucleotide sequence ID" value="NZ_JBHTBI010000006.1"/>
</dbReference>
<protein>
    <submittedName>
        <fullName evidence="1">Uncharacterized protein</fullName>
    </submittedName>
</protein>
<name>A0ABW2VTY0_9ACTN</name>